<gene>
    <name evidence="1" type="ORF">KOSB73_40152</name>
</gene>
<name>A0A285B9T9_9ENTR</name>
<evidence type="ECO:0000313" key="2">
    <source>
        <dbReference type="Proteomes" id="UP000220639"/>
    </source>
</evidence>
<reference evidence="2" key="1">
    <citation type="submission" date="2017-08" db="EMBL/GenBank/DDBJ databases">
        <authorList>
            <person name="Brisse S."/>
        </authorList>
    </citation>
    <scope>NUCLEOTIDE SEQUENCE [LARGE SCALE GENOMIC DNA]</scope>
    <source>
        <strain evidence="2">06D021</strain>
    </source>
</reference>
<sequence>MLRCQGEKVKEESGLFETIIDRADSFSIKWGRYSQSGILTFGTAGMDFKSPSCVWEALIKMQRVAFMRTNTNLMIMTM</sequence>
<dbReference type="Gene3D" id="3.90.1150.10">
    <property type="entry name" value="Aspartate Aminotransferase, domain 1"/>
    <property type="match status" value="1"/>
</dbReference>
<dbReference type="EMBL" id="FZTC01000034">
    <property type="protein sequence ID" value="SNU37606.1"/>
    <property type="molecule type" value="Genomic_DNA"/>
</dbReference>
<protein>
    <submittedName>
        <fullName evidence="1">Uncharacterized protein</fullName>
    </submittedName>
</protein>
<organism evidence="1 2">
    <name type="scientific">Klebsiella grimontii</name>
    <dbReference type="NCBI Taxonomy" id="2058152"/>
    <lineage>
        <taxon>Bacteria</taxon>
        <taxon>Pseudomonadati</taxon>
        <taxon>Pseudomonadota</taxon>
        <taxon>Gammaproteobacteria</taxon>
        <taxon>Enterobacterales</taxon>
        <taxon>Enterobacteriaceae</taxon>
        <taxon>Klebsiella/Raoultella group</taxon>
        <taxon>Klebsiella</taxon>
    </lineage>
</organism>
<proteinExistence type="predicted"/>
<evidence type="ECO:0000313" key="1">
    <source>
        <dbReference type="EMBL" id="SNU37606.1"/>
    </source>
</evidence>
<dbReference type="InterPro" id="IPR015422">
    <property type="entry name" value="PyrdxlP-dep_Trfase_small"/>
</dbReference>
<accession>A0A285B9T9</accession>
<dbReference type="Proteomes" id="UP000220639">
    <property type="component" value="Unassembled WGS sequence"/>
</dbReference>
<dbReference type="AlphaFoldDB" id="A0A285B9T9"/>